<dbReference type="WBParaSite" id="RSKR_0000103050.1">
    <property type="protein sequence ID" value="RSKR_0000103050.1"/>
    <property type="gene ID" value="RSKR_0000103050"/>
</dbReference>
<accession>A0AC35TJC1</accession>
<evidence type="ECO:0000313" key="2">
    <source>
        <dbReference type="WBParaSite" id="RSKR_0000103050.1"/>
    </source>
</evidence>
<organism evidence="1 2">
    <name type="scientific">Rhabditophanes sp. KR3021</name>
    <dbReference type="NCBI Taxonomy" id="114890"/>
    <lineage>
        <taxon>Eukaryota</taxon>
        <taxon>Metazoa</taxon>
        <taxon>Ecdysozoa</taxon>
        <taxon>Nematoda</taxon>
        <taxon>Chromadorea</taxon>
        <taxon>Rhabditida</taxon>
        <taxon>Tylenchina</taxon>
        <taxon>Panagrolaimomorpha</taxon>
        <taxon>Strongyloidoidea</taxon>
        <taxon>Alloionematidae</taxon>
        <taxon>Rhabditophanes</taxon>
    </lineage>
</organism>
<proteinExistence type="predicted"/>
<protein>
    <submittedName>
        <fullName evidence="2">Uncharacterized protein</fullName>
    </submittedName>
</protein>
<evidence type="ECO:0000313" key="1">
    <source>
        <dbReference type="Proteomes" id="UP000095286"/>
    </source>
</evidence>
<reference evidence="2" key="1">
    <citation type="submission" date="2016-11" db="UniProtKB">
        <authorList>
            <consortium name="WormBaseParasite"/>
        </authorList>
    </citation>
    <scope>IDENTIFICATION</scope>
    <source>
        <strain evidence="2">KR3021</strain>
    </source>
</reference>
<dbReference type="Proteomes" id="UP000095286">
    <property type="component" value="Unplaced"/>
</dbReference>
<sequence>MSRGRSLQSSYGSSFDPPRPRNLASEIVQKRIRNVVHGDRSLFRSQSAPRLKNANIEWHFQMKHYIQHRMKVLNAKPTINTQNYQKGSNSSSGVSSNTSSRPTTSGTVRSKSSHITEKRRQANNEARDQMREAMLLSIAKLNFSNAKDTSKST</sequence>
<name>A0AC35TJC1_9BILA</name>